<organism evidence="2 3">
    <name type="scientific">Jannaschia pohangensis</name>
    <dbReference type="NCBI Taxonomy" id="390807"/>
    <lineage>
        <taxon>Bacteria</taxon>
        <taxon>Pseudomonadati</taxon>
        <taxon>Pseudomonadota</taxon>
        <taxon>Alphaproteobacteria</taxon>
        <taxon>Rhodobacterales</taxon>
        <taxon>Roseobacteraceae</taxon>
        <taxon>Jannaschia</taxon>
    </lineage>
</organism>
<protein>
    <submittedName>
        <fullName evidence="2">STAS domain-containing protein</fullName>
    </submittedName>
</protein>
<feature type="domain" description="MlaB-like STAS" evidence="1">
    <location>
        <begin position="10"/>
        <end position="84"/>
    </location>
</feature>
<evidence type="ECO:0000313" key="3">
    <source>
        <dbReference type="Proteomes" id="UP000199110"/>
    </source>
</evidence>
<dbReference type="Gene3D" id="3.30.750.24">
    <property type="entry name" value="STAS domain"/>
    <property type="match status" value="1"/>
</dbReference>
<dbReference type="Proteomes" id="UP000199110">
    <property type="component" value="Unassembled WGS sequence"/>
</dbReference>
<reference evidence="2 3" key="1">
    <citation type="submission" date="2016-10" db="EMBL/GenBank/DDBJ databases">
        <authorList>
            <person name="de Groot N.N."/>
        </authorList>
    </citation>
    <scope>NUCLEOTIDE SEQUENCE [LARGE SCALE GENOMIC DNA]</scope>
    <source>
        <strain evidence="2 3">DSM 19073</strain>
    </source>
</reference>
<dbReference type="Pfam" id="PF13466">
    <property type="entry name" value="STAS_2"/>
    <property type="match status" value="1"/>
</dbReference>
<gene>
    <name evidence="2" type="ORF">SAMN04488095_0443</name>
</gene>
<keyword evidence="3" id="KW-1185">Reference proteome</keyword>
<accession>A0A1I3H431</accession>
<dbReference type="STRING" id="390807.SAMN04488095_0443"/>
<evidence type="ECO:0000313" key="2">
    <source>
        <dbReference type="EMBL" id="SFI30441.1"/>
    </source>
</evidence>
<name>A0A1I3H431_9RHOB</name>
<proteinExistence type="predicted"/>
<dbReference type="EMBL" id="FORA01000001">
    <property type="protein sequence ID" value="SFI30441.1"/>
    <property type="molecule type" value="Genomic_DNA"/>
</dbReference>
<dbReference type="AlphaFoldDB" id="A0A1I3H431"/>
<dbReference type="InterPro" id="IPR036513">
    <property type="entry name" value="STAS_dom_sf"/>
</dbReference>
<dbReference type="RefSeq" id="WP_092776672.1">
    <property type="nucleotide sequence ID" value="NZ_FORA01000001.1"/>
</dbReference>
<evidence type="ECO:0000259" key="1">
    <source>
        <dbReference type="Pfam" id="PF13466"/>
    </source>
</evidence>
<dbReference type="OrthoDB" id="7659283at2"/>
<dbReference type="InterPro" id="IPR058548">
    <property type="entry name" value="MlaB-like_STAS"/>
</dbReference>
<dbReference type="SUPFAM" id="SSF52091">
    <property type="entry name" value="SpoIIaa-like"/>
    <property type="match status" value="1"/>
</dbReference>
<sequence length="97" mass="10405">MTDKPEDAVIVLPKRLEMTTANALRDEVLAIEGDLVLDASGVTVVTTPGVQVLMAIRDHQALRGRHVRVDRPTGDFMSCIAILGAPLSRLQTEGVTA</sequence>